<dbReference type="Proteomes" id="UP000176445">
    <property type="component" value="Unassembled WGS sequence"/>
</dbReference>
<accession>A0A1F6CRJ4</accession>
<gene>
    <name evidence="2" type="ORF">A2704_01200</name>
</gene>
<sequence length="145" mass="16214">MPKTNAFSWRYKEPELQEQVAGYSSMKWTKTARGQCVIFFSCLIAFSLAITAIINLPVASFIEVLAEALVLYAPLLFFVYKGHRWAVIGLMIVWAGDKSYGLYYQLTTGGSIFTIVIFLILGIGVCMRALQVENMRRKPSSTAAN</sequence>
<evidence type="ECO:0000313" key="3">
    <source>
        <dbReference type="Proteomes" id="UP000176445"/>
    </source>
</evidence>
<name>A0A1F6CRJ4_9BACT</name>
<feature type="transmembrane region" description="Helical" evidence="1">
    <location>
        <begin position="60"/>
        <end position="80"/>
    </location>
</feature>
<comment type="caution">
    <text evidence="2">The sequence shown here is derived from an EMBL/GenBank/DDBJ whole genome shotgun (WGS) entry which is preliminary data.</text>
</comment>
<protein>
    <submittedName>
        <fullName evidence="2">Uncharacterized protein</fullName>
    </submittedName>
</protein>
<keyword evidence="1" id="KW-0812">Transmembrane</keyword>
<proteinExistence type="predicted"/>
<feature type="transmembrane region" description="Helical" evidence="1">
    <location>
        <begin position="36"/>
        <end position="54"/>
    </location>
</feature>
<dbReference type="EMBL" id="MFKW01000014">
    <property type="protein sequence ID" value="OGG51809.1"/>
    <property type="molecule type" value="Genomic_DNA"/>
</dbReference>
<evidence type="ECO:0000313" key="2">
    <source>
        <dbReference type="EMBL" id="OGG51809.1"/>
    </source>
</evidence>
<feature type="transmembrane region" description="Helical" evidence="1">
    <location>
        <begin position="112"/>
        <end position="130"/>
    </location>
</feature>
<reference evidence="2 3" key="1">
    <citation type="journal article" date="2016" name="Nat. Commun.">
        <title>Thousands of microbial genomes shed light on interconnected biogeochemical processes in an aquifer system.</title>
        <authorList>
            <person name="Anantharaman K."/>
            <person name="Brown C.T."/>
            <person name="Hug L.A."/>
            <person name="Sharon I."/>
            <person name="Castelle C.J."/>
            <person name="Probst A.J."/>
            <person name="Thomas B.C."/>
            <person name="Singh A."/>
            <person name="Wilkins M.J."/>
            <person name="Karaoz U."/>
            <person name="Brodie E.L."/>
            <person name="Williams K.H."/>
            <person name="Hubbard S.S."/>
            <person name="Banfield J.F."/>
        </authorList>
    </citation>
    <scope>NUCLEOTIDE SEQUENCE [LARGE SCALE GENOMIC DNA]</scope>
</reference>
<organism evidence="2 3">
    <name type="scientific">Candidatus Kaiserbacteria bacterium RIFCSPHIGHO2_01_FULL_54_36b</name>
    <dbReference type="NCBI Taxonomy" id="1798483"/>
    <lineage>
        <taxon>Bacteria</taxon>
        <taxon>Candidatus Kaiseribacteriota</taxon>
    </lineage>
</organism>
<evidence type="ECO:0000256" key="1">
    <source>
        <dbReference type="SAM" id="Phobius"/>
    </source>
</evidence>
<keyword evidence="1" id="KW-0472">Membrane</keyword>
<dbReference type="AlphaFoldDB" id="A0A1F6CRJ4"/>
<keyword evidence="1" id="KW-1133">Transmembrane helix</keyword>